<dbReference type="AlphaFoldDB" id="A0A346D3Y3"/>
<dbReference type="PANTHER" id="PTHR21137:SF35">
    <property type="entry name" value="ODORANT RECEPTOR 19A-RELATED"/>
    <property type="match status" value="1"/>
</dbReference>
<evidence type="ECO:0000256" key="2">
    <source>
        <dbReference type="ARBA" id="ARBA00022475"/>
    </source>
</evidence>
<evidence type="ECO:0000256" key="7">
    <source>
        <dbReference type="ARBA" id="ARBA00023136"/>
    </source>
</evidence>
<evidence type="ECO:0000256" key="8">
    <source>
        <dbReference type="ARBA" id="ARBA00023170"/>
    </source>
</evidence>
<proteinExistence type="evidence at transcript level"/>
<evidence type="ECO:0000256" key="10">
    <source>
        <dbReference type="RuleBase" id="RU351113"/>
    </source>
</evidence>
<keyword evidence="7 10" id="KW-0472">Membrane</keyword>
<dbReference type="GO" id="GO:0005549">
    <property type="term" value="F:odorant binding"/>
    <property type="evidence" value="ECO:0007669"/>
    <property type="project" value="InterPro"/>
</dbReference>
<feature type="transmembrane region" description="Helical" evidence="10">
    <location>
        <begin position="282"/>
        <end position="306"/>
    </location>
</feature>
<dbReference type="GO" id="GO:0007165">
    <property type="term" value="P:signal transduction"/>
    <property type="evidence" value="ECO:0007669"/>
    <property type="project" value="UniProtKB-KW"/>
</dbReference>
<evidence type="ECO:0000256" key="6">
    <source>
        <dbReference type="ARBA" id="ARBA00022989"/>
    </source>
</evidence>
<feature type="transmembrane region" description="Helical" evidence="10">
    <location>
        <begin position="192"/>
        <end position="217"/>
    </location>
</feature>
<keyword evidence="6 10" id="KW-1133">Transmembrane helix</keyword>
<comment type="similarity">
    <text evidence="10">Belongs to the insect chemoreceptor superfamily. Heteromeric odorant receptor channel (TC 1.A.69) family.</text>
</comment>
<dbReference type="GO" id="GO:0005886">
    <property type="term" value="C:plasma membrane"/>
    <property type="evidence" value="ECO:0007669"/>
    <property type="project" value="UniProtKB-SubCell"/>
</dbReference>
<dbReference type="PANTHER" id="PTHR21137">
    <property type="entry name" value="ODORANT RECEPTOR"/>
    <property type="match status" value="1"/>
</dbReference>
<evidence type="ECO:0000256" key="1">
    <source>
        <dbReference type="ARBA" id="ARBA00004651"/>
    </source>
</evidence>
<accession>A0A346D3Y3</accession>
<sequence length="412" mass="47373">MKQDEVDRAKDLFIWNERFFALAGVWPLQSTYGKFAVWAIYYLLHIIMQTADLISVFGDLELVIQNLSESMLQVLIFIKLVVLRFSHKVKTLIKRVAEDIDAKHLDSPEEKEIYLTYNRMSKTFFKVWVTMGFITAIGYYLKPLQLQLESASQNGTMPYVLAYRVRLFFEIKDPITYYLAWLYQAPVMYMGVWHTAAIGFLFSLVLHVCGQLSVLSFKIKHLNLQERQSKEAFRSIFKEIVVRHRKILECVLDGSHFLNPSFFKVLIFFFSTNRLAKDINDIFGLILVEELILSTVLIGLTCYAALVNIDTAEGAEVFSFVLYGATLLFLVYGYCAAGEHLITESTNLYAAYYHCLWYNMPDYFKKQLIICMIGASRPIQLTAGGIYTFSLVSFMGVVKTAAGYISMLRTMV</sequence>
<keyword evidence="8 10" id="KW-0675">Receptor</keyword>
<organism evidence="11">
    <name type="scientific">Campoletis chlorideae</name>
    <dbReference type="NCBI Taxonomy" id="219166"/>
    <lineage>
        <taxon>Eukaryota</taxon>
        <taxon>Metazoa</taxon>
        <taxon>Ecdysozoa</taxon>
        <taxon>Arthropoda</taxon>
        <taxon>Hexapoda</taxon>
        <taxon>Insecta</taxon>
        <taxon>Pterygota</taxon>
        <taxon>Neoptera</taxon>
        <taxon>Endopterygota</taxon>
        <taxon>Hymenoptera</taxon>
        <taxon>Apocrita</taxon>
        <taxon>Ichneumonoidea</taxon>
        <taxon>Ichneumonidae</taxon>
        <taxon>Campopleginae</taxon>
        <taxon>Dusona group</taxon>
        <taxon>Campoletis</taxon>
    </lineage>
</organism>
<evidence type="ECO:0000256" key="3">
    <source>
        <dbReference type="ARBA" id="ARBA00022606"/>
    </source>
</evidence>
<evidence type="ECO:0000313" key="11">
    <source>
        <dbReference type="EMBL" id="AXM05153.1"/>
    </source>
</evidence>
<evidence type="ECO:0000256" key="5">
    <source>
        <dbReference type="ARBA" id="ARBA00022725"/>
    </source>
</evidence>
<comment type="subcellular location">
    <subcellularLocation>
        <location evidence="1 10">Cell membrane</location>
        <topology evidence="1 10">Multi-pass membrane protein</topology>
    </subcellularLocation>
</comment>
<reference evidence="11" key="1">
    <citation type="journal article" date="2018" name="Insect Mol. Biol.">
        <title>An odorant receptor mediates the attractiveness of cis-jasmone to Campoletis chlorideae, the endoparasitoid of Helicoverpa armigera.</title>
        <authorList>
            <person name="Sun Y.L."/>
            <person name="Dong J.F."/>
            <person name="Ning C."/>
            <person name="Ding P.P."/>
            <person name="Huang L.Q."/>
            <person name="Sun J.G."/>
            <person name="Wang C.Z."/>
        </authorList>
    </citation>
    <scope>NUCLEOTIDE SEQUENCE</scope>
    <source>
        <strain evidence="11">CchlOR31</strain>
    </source>
</reference>
<dbReference type="EMBL" id="MG859325">
    <property type="protein sequence ID" value="AXM05153.1"/>
    <property type="molecule type" value="mRNA"/>
</dbReference>
<name>A0A346D3Y3_9HYME</name>
<dbReference type="GO" id="GO:0004984">
    <property type="term" value="F:olfactory receptor activity"/>
    <property type="evidence" value="ECO:0007669"/>
    <property type="project" value="InterPro"/>
</dbReference>
<feature type="transmembrane region" description="Helical" evidence="10">
    <location>
        <begin position="70"/>
        <end position="86"/>
    </location>
</feature>
<comment type="caution">
    <text evidence="10">Lacks conserved residue(s) required for the propagation of feature annotation.</text>
</comment>
<dbReference type="InterPro" id="IPR004117">
    <property type="entry name" value="7tm6_olfct_rcpt"/>
</dbReference>
<keyword evidence="5 10" id="KW-0552">Olfaction</keyword>
<keyword evidence="9 10" id="KW-0807">Transducer</keyword>
<keyword evidence="2" id="KW-1003">Cell membrane</keyword>
<reference evidence="11" key="2">
    <citation type="submission" date="2018-01" db="EMBL/GenBank/DDBJ databases">
        <authorList>
            <person name="Gaut B.S."/>
            <person name="Morton B.R."/>
            <person name="Clegg M.T."/>
            <person name="Duvall M.R."/>
        </authorList>
    </citation>
    <scope>NUCLEOTIDE SEQUENCE</scope>
    <source>
        <strain evidence="11">CchlOR31</strain>
    </source>
</reference>
<keyword evidence="3 10" id="KW-0716">Sensory transduction</keyword>
<keyword evidence="4 10" id="KW-0812">Transmembrane</keyword>
<evidence type="ECO:0000256" key="9">
    <source>
        <dbReference type="ARBA" id="ARBA00023224"/>
    </source>
</evidence>
<feature type="transmembrane region" description="Helical" evidence="10">
    <location>
        <begin position="318"/>
        <end position="337"/>
    </location>
</feature>
<feature type="transmembrane region" description="Helical" evidence="10">
    <location>
        <begin position="386"/>
        <end position="407"/>
    </location>
</feature>
<dbReference type="Pfam" id="PF02949">
    <property type="entry name" value="7tm_6"/>
    <property type="match status" value="1"/>
</dbReference>
<feature type="transmembrane region" description="Helical" evidence="10">
    <location>
        <begin position="123"/>
        <end position="141"/>
    </location>
</feature>
<evidence type="ECO:0000256" key="4">
    <source>
        <dbReference type="ARBA" id="ARBA00022692"/>
    </source>
</evidence>
<protein>
    <recommendedName>
        <fullName evidence="10">Odorant receptor</fullName>
    </recommendedName>
</protein>